<dbReference type="PROSITE" id="PS51375">
    <property type="entry name" value="PPR"/>
    <property type="match status" value="15"/>
</dbReference>
<dbReference type="InterPro" id="IPR002885">
    <property type="entry name" value="PPR_rpt"/>
</dbReference>
<name>A0A834ZGZ8_TETSI</name>
<keyword evidence="5" id="KW-1185">Reference proteome</keyword>
<feature type="repeat" description="PPR" evidence="3">
    <location>
        <begin position="524"/>
        <end position="558"/>
    </location>
</feature>
<feature type="repeat" description="PPR" evidence="3">
    <location>
        <begin position="291"/>
        <end position="325"/>
    </location>
</feature>
<dbReference type="PANTHER" id="PTHR47941">
    <property type="entry name" value="PENTATRICOPEPTIDE REPEAT-CONTAINING PROTEIN 3, MITOCHONDRIAL"/>
    <property type="match status" value="1"/>
</dbReference>
<feature type="repeat" description="PPR" evidence="3">
    <location>
        <begin position="217"/>
        <end position="251"/>
    </location>
</feature>
<dbReference type="Proteomes" id="UP000655225">
    <property type="component" value="Unassembled WGS sequence"/>
</dbReference>
<gene>
    <name evidence="4" type="ORF">HHK36_008798</name>
</gene>
<reference evidence="4 5" key="1">
    <citation type="submission" date="2020-04" db="EMBL/GenBank/DDBJ databases">
        <title>Plant Genome Project.</title>
        <authorList>
            <person name="Zhang R.-G."/>
        </authorList>
    </citation>
    <scope>NUCLEOTIDE SEQUENCE [LARGE SCALE GENOMIC DNA]</scope>
    <source>
        <strain evidence="4">YNK0</strain>
        <tissue evidence="4">Leaf</tissue>
    </source>
</reference>
<feature type="repeat" description="PPR" evidence="3">
    <location>
        <begin position="361"/>
        <end position="395"/>
    </location>
</feature>
<feature type="repeat" description="PPR" evidence="3">
    <location>
        <begin position="629"/>
        <end position="663"/>
    </location>
</feature>
<feature type="repeat" description="PPR" evidence="3">
    <location>
        <begin position="733"/>
        <end position="767"/>
    </location>
</feature>
<evidence type="ECO:0000313" key="4">
    <source>
        <dbReference type="EMBL" id="KAF8406706.1"/>
    </source>
</evidence>
<comment type="caution">
    <text evidence="4">The sequence shown here is derived from an EMBL/GenBank/DDBJ whole genome shotgun (WGS) entry which is preliminary data.</text>
</comment>
<dbReference type="NCBIfam" id="TIGR00756">
    <property type="entry name" value="PPR"/>
    <property type="match status" value="14"/>
</dbReference>
<dbReference type="OrthoDB" id="185373at2759"/>
<dbReference type="Pfam" id="PF01535">
    <property type="entry name" value="PPR"/>
    <property type="match status" value="4"/>
</dbReference>
<feature type="repeat" description="PPR" evidence="3">
    <location>
        <begin position="466"/>
        <end position="500"/>
    </location>
</feature>
<keyword evidence="2" id="KW-0677">Repeat</keyword>
<proteinExistence type="inferred from homology"/>
<dbReference type="Pfam" id="PF13041">
    <property type="entry name" value="PPR_2"/>
    <property type="match status" value="4"/>
</dbReference>
<sequence>MGQRQTQNLAKALIKNANNPSLSWLLFNRILSSPSSSVYCFQSIPAISRILVRAKMLPEIDQLHQLLLLQPLETSHLSLIALVKILAKSGLLDKALSQFQSLRSQFPKKPPPVSLYNLLLQSSLRENRLEFISVLYKDMLVAGISPETYTLNLLISSLCDSGRLEDAKKIFDKMPEKGCQPNEFSFGILVRGYCRAGIGLRALELLNEMRTFGCSPNRVIYNTLISSFCRDGRVDEAERLVEKMREDGLFPDVVTFNSRISALCSAGNILEASRIFRDMQKDDKLGLPRPNHITFNLMLEGFFKGRMLDEAEVLVESMKRNGYFTKLESYNIWLMGLVRNGKLVEARIVFKEMVDKGISPNIYSYNIVIDGLCKDGMLSDARMVMDVMINNGISPDTVTYSTLLHAYCRKRKVFDAGNILHEMIRNGCFPNTITCNILLQSLWKEGRISEAEKLLQKMNKRGYGLDTVTCNIVIDGLCKSEKLDKAIEIVSGMWDHGSAALGDLGNSFIGLVDNTNNGKKCVPDLITYSIIIDGLCKAGRLDEAKKKLVEMMSKNLDPDSIIYDTFIRGFCKHGKLSSAFRVLREMEKKGCNKSTKTYNSLILGLRNANQIDEMFGLMNEMKERGISPNVFTYNNLISSLCEIGRTKDATSLLDEMLQRSIFPNVSSFRSLISAFCKACDFGAAQEVFEIGLSICGHKEALYSLMFNELLVGGKVSEAKELFEVAVDRCCDVGDFLYKELIEGLCKEENLEGAQAILRKMIDKGYGFNPASFMPVIDCLGKRGNKHEADELAERMMEMASEGRVVNKAYRNEREINCGKPKKDAGSERDTALRIFNSEIIILKILKFIESTWKLGQNSDE</sequence>
<dbReference type="Pfam" id="PF12854">
    <property type="entry name" value="PPR_1"/>
    <property type="match status" value="4"/>
</dbReference>
<feature type="repeat" description="PPR" evidence="3">
    <location>
        <begin position="252"/>
        <end position="282"/>
    </location>
</feature>
<protein>
    <recommendedName>
        <fullName evidence="6">Pentatricopeptide repeat-containing protein</fullName>
    </recommendedName>
</protein>
<dbReference type="InterPro" id="IPR011990">
    <property type="entry name" value="TPR-like_helical_dom_sf"/>
</dbReference>
<dbReference type="OMA" id="VDGMWNE"/>
<feature type="repeat" description="PPR" evidence="3">
    <location>
        <begin position="147"/>
        <end position="181"/>
    </location>
</feature>
<accession>A0A834ZGZ8</accession>
<feature type="repeat" description="PPR" evidence="3">
    <location>
        <begin position="594"/>
        <end position="628"/>
    </location>
</feature>
<evidence type="ECO:0008006" key="6">
    <source>
        <dbReference type="Google" id="ProtNLM"/>
    </source>
</evidence>
<organism evidence="4 5">
    <name type="scientific">Tetracentron sinense</name>
    <name type="common">Spur-leaf</name>
    <dbReference type="NCBI Taxonomy" id="13715"/>
    <lineage>
        <taxon>Eukaryota</taxon>
        <taxon>Viridiplantae</taxon>
        <taxon>Streptophyta</taxon>
        <taxon>Embryophyta</taxon>
        <taxon>Tracheophyta</taxon>
        <taxon>Spermatophyta</taxon>
        <taxon>Magnoliopsida</taxon>
        <taxon>Trochodendrales</taxon>
        <taxon>Trochodendraceae</taxon>
        <taxon>Tetracentron</taxon>
    </lineage>
</organism>
<feature type="repeat" description="PPR" evidence="3">
    <location>
        <begin position="182"/>
        <end position="216"/>
    </location>
</feature>
<feature type="repeat" description="PPR" evidence="3">
    <location>
        <begin position="326"/>
        <end position="360"/>
    </location>
</feature>
<dbReference type="Gene3D" id="1.25.40.10">
    <property type="entry name" value="Tetratricopeptide repeat domain"/>
    <property type="match status" value="7"/>
</dbReference>
<feature type="repeat" description="PPR" evidence="3">
    <location>
        <begin position="396"/>
        <end position="430"/>
    </location>
</feature>
<feature type="repeat" description="PPR" evidence="3">
    <location>
        <begin position="559"/>
        <end position="593"/>
    </location>
</feature>
<comment type="similarity">
    <text evidence="1">Belongs to the PPR family. P subfamily.</text>
</comment>
<evidence type="ECO:0000256" key="3">
    <source>
        <dbReference type="PROSITE-ProRule" id="PRU00708"/>
    </source>
</evidence>
<evidence type="ECO:0000256" key="1">
    <source>
        <dbReference type="ARBA" id="ARBA00007626"/>
    </source>
</evidence>
<dbReference type="AlphaFoldDB" id="A0A834ZGZ8"/>
<dbReference type="EMBL" id="JABCRI010000005">
    <property type="protein sequence ID" value="KAF8406706.1"/>
    <property type="molecule type" value="Genomic_DNA"/>
</dbReference>
<evidence type="ECO:0000313" key="5">
    <source>
        <dbReference type="Proteomes" id="UP000655225"/>
    </source>
</evidence>
<evidence type="ECO:0000256" key="2">
    <source>
        <dbReference type="ARBA" id="ARBA00022737"/>
    </source>
</evidence>
<feature type="repeat" description="PPR" evidence="3">
    <location>
        <begin position="431"/>
        <end position="465"/>
    </location>
</feature>